<organism evidence="1 2">
    <name type="scientific">Aspergillus granulosus</name>
    <dbReference type="NCBI Taxonomy" id="176169"/>
    <lineage>
        <taxon>Eukaryota</taxon>
        <taxon>Fungi</taxon>
        <taxon>Dikarya</taxon>
        <taxon>Ascomycota</taxon>
        <taxon>Pezizomycotina</taxon>
        <taxon>Eurotiomycetes</taxon>
        <taxon>Eurotiomycetidae</taxon>
        <taxon>Eurotiales</taxon>
        <taxon>Aspergillaceae</taxon>
        <taxon>Aspergillus</taxon>
        <taxon>Aspergillus subgen. Nidulantes</taxon>
    </lineage>
</organism>
<keyword evidence="2" id="KW-1185">Reference proteome</keyword>
<accession>A0ABR4HKH2</accession>
<comment type="caution">
    <text evidence="1">The sequence shown here is derived from an EMBL/GenBank/DDBJ whole genome shotgun (WGS) entry which is preliminary data.</text>
</comment>
<sequence>MAHLPGHRNKTNTHLIDTLAAYYVDACHNFDKNDVSGRGWLHFEYQQGPLKLIIRYQSSALS</sequence>
<reference evidence="1 2" key="1">
    <citation type="submission" date="2024-07" db="EMBL/GenBank/DDBJ databases">
        <title>Section-level genome sequencing and comparative genomics of Aspergillus sections Usti and Cavernicolus.</title>
        <authorList>
            <consortium name="Lawrence Berkeley National Laboratory"/>
            <person name="Nybo J.L."/>
            <person name="Vesth T.C."/>
            <person name="Theobald S."/>
            <person name="Frisvad J.C."/>
            <person name="Larsen T.O."/>
            <person name="Kjaerboelling I."/>
            <person name="Rothschild-Mancinelli K."/>
            <person name="Lyhne E.K."/>
            <person name="Kogle M.E."/>
            <person name="Barry K."/>
            <person name="Clum A."/>
            <person name="Na H."/>
            <person name="Ledsgaard L."/>
            <person name="Lin J."/>
            <person name="Lipzen A."/>
            <person name="Kuo A."/>
            <person name="Riley R."/>
            <person name="Mondo S."/>
            <person name="Labutti K."/>
            <person name="Haridas S."/>
            <person name="Pangalinan J."/>
            <person name="Salamov A.A."/>
            <person name="Simmons B.A."/>
            <person name="Magnuson J.K."/>
            <person name="Chen J."/>
            <person name="Drula E."/>
            <person name="Henrissat B."/>
            <person name="Wiebenga A."/>
            <person name="Lubbers R.J."/>
            <person name="Gomes A.C."/>
            <person name="Makela M.R."/>
            <person name="Stajich J."/>
            <person name="Grigoriev I.V."/>
            <person name="Mortensen U.H."/>
            <person name="De Vries R.P."/>
            <person name="Baker S.E."/>
            <person name="Andersen M.R."/>
        </authorList>
    </citation>
    <scope>NUCLEOTIDE SEQUENCE [LARGE SCALE GENOMIC DNA]</scope>
    <source>
        <strain evidence="1 2">CBS 588.65</strain>
    </source>
</reference>
<proteinExistence type="predicted"/>
<dbReference type="EMBL" id="JBFXLT010000025">
    <property type="protein sequence ID" value="KAL2815992.1"/>
    <property type="molecule type" value="Genomic_DNA"/>
</dbReference>
<evidence type="ECO:0000313" key="1">
    <source>
        <dbReference type="EMBL" id="KAL2815992.1"/>
    </source>
</evidence>
<evidence type="ECO:0000313" key="2">
    <source>
        <dbReference type="Proteomes" id="UP001610334"/>
    </source>
</evidence>
<protein>
    <submittedName>
        <fullName evidence="1">Uncharacterized protein</fullName>
    </submittedName>
</protein>
<gene>
    <name evidence="1" type="ORF">BJX63DRAFT_389022</name>
</gene>
<dbReference type="Proteomes" id="UP001610334">
    <property type="component" value="Unassembled WGS sequence"/>
</dbReference>
<name>A0ABR4HKH2_9EURO</name>